<name>A0A927M4U2_9ACTN</name>
<keyword evidence="2" id="KW-0812">Transmembrane</keyword>
<keyword evidence="2" id="KW-0472">Membrane</keyword>
<dbReference type="EMBL" id="JADBEB010000001">
    <property type="protein sequence ID" value="MBE1485483.1"/>
    <property type="molecule type" value="Genomic_DNA"/>
</dbReference>
<keyword evidence="4" id="KW-1185">Reference proteome</keyword>
<accession>A0A927M4U2</accession>
<feature type="region of interest" description="Disordered" evidence="1">
    <location>
        <begin position="1"/>
        <end position="24"/>
    </location>
</feature>
<reference evidence="3" key="1">
    <citation type="submission" date="2020-10" db="EMBL/GenBank/DDBJ databases">
        <title>Sequencing the genomes of 1000 actinobacteria strains.</title>
        <authorList>
            <person name="Klenk H.-P."/>
        </authorList>
    </citation>
    <scope>NUCLEOTIDE SEQUENCE</scope>
    <source>
        <strain evidence="3">DSM 46832</strain>
    </source>
</reference>
<evidence type="ECO:0000313" key="4">
    <source>
        <dbReference type="Proteomes" id="UP000649753"/>
    </source>
</evidence>
<evidence type="ECO:0000313" key="3">
    <source>
        <dbReference type="EMBL" id="MBE1485483.1"/>
    </source>
</evidence>
<protein>
    <submittedName>
        <fullName evidence="3">Uncharacterized protein</fullName>
    </submittedName>
</protein>
<sequence length="86" mass="8990">MTVDGELRSETGPPAAAPPATTPAPVSRATVFAYAAVAVVLASWVLFGWLVQRQGFVTSLGEGLGAAFTLLLIVSVVGTVRQHRRQ</sequence>
<evidence type="ECO:0000256" key="2">
    <source>
        <dbReference type="SAM" id="Phobius"/>
    </source>
</evidence>
<keyword evidence="2" id="KW-1133">Transmembrane helix</keyword>
<gene>
    <name evidence="3" type="ORF">H4W31_001121</name>
</gene>
<proteinExistence type="predicted"/>
<dbReference type="AlphaFoldDB" id="A0A927M4U2"/>
<feature type="transmembrane region" description="Helical" evidence="2">
    <location>
        <begin position="63"/>
        <end position="80"/>
    </location>
</feature>
<organism evidence="3 4">
    <name type="scientific">Plantactinospora soyae</name>
    <dbReference type="NCBI Taxonomy" id="1544732"/>
    <lineage>
        <taxon>Bacteria</taxon>
        <taxon>Bacillati</taxon>
        <taxon>Actinomycetota</taxon>
        <taxon>Actinomycetes</taxon>
        <taxon>Micromonosporales</taxon>
        <taxon>Micromonosporaceae</taxon>
        <taxon>Plantactinospora</taxon>
    </lineage>
</organism>
<dbReference type="RefSeq" id="WP_192765662.1">
    <property type="nucleotide sequence ID" value="NZ_JADBEB010000001.1"/>
</dbReference>
<evidence type="ECO:0000256" key="1">
    <source>
        <dbReference type="SAM" id="MobiDB-lite"/>
    </source>
</evidence>
<comment type="caution">
    <text evidence="3">The sequence shown here is derived from an EMBL/GenBank/DDBJ whole genome shotgun (WGS) entry which is preliminary data.</text>
</comment>
<dbReference type="Proteomes" id="UP000649753">
    <property type="component" value="Unassembled WGS sequence"/>
</dbReference>
<feature type="transmembrane region" description="Helical" evidence="2">
    <location>
        <begin position="31"/>
        <end position="51"/>
    </location>
</feature>